<comment type="caution">
    <text evidence="1">The sequence shown here is derived from an EMBL/GenBank/DDBJ whole genome shotgun (WGS) entry which is preliminary data.</text>
</comment>
<evidence type="ECO:0000313" key="2">
    <source>
        <dbReference type="Proteomes" id="UP001165083"/>
    </source>
</evidence>
<organism evidence="1 2">
    <name type="scientific">Phytophthora lilii</name>
    <dbReference type="NCBI Taxonomy" id="2077276"/>
    <lineage>
        <taxon>Eukaryota</taxon>
        <taxon>Sar</taxon>
        <taxon>Stramenopiles</taxon>
        <taxon>Oomycota</taxon>
        <taxon>Peronosporomycetes</taxon>
        <taxon>Peronosporales</taxon>
        <taxon>Peronosporaceae</taxon>
        <taxon>Phytophthora</taxon>
    </lineage>
</organism>
<protein>
    <submittedName>
        <fullName evidence="1">Unnamed protein product</fullName>
    </submittedName>
</protein>
<dbReference type="EMBL" id="BSXW01000339">
    <property type="protein sequence ID" value="GMF19288.1"/>
    <property type="molecule type" value="Genomic_DNA"/>
</dbReference>
<reference evidence="1" key="1">
    <citation type="submission" date="2023-04" db="EMBL/GenBank/DDBJ databases">
        <title>Phytophthora lilii NBRC 32176.</title>
        <authorList>
            <person name="Ichikawa N."/>
            <person name="Sato H."/>
            <person name="Tonouchi N."/>
        </authorList>
    </citation>
    <scope>NUCLEOTIDE SEQUENCE</scope>
    <source>
        <strain evidence="1">NBRC 32176</strain>
    </source>
</reference>
<dbReference type="Proteomes" id="UP001165083">
    <property type="component" value="Unassembled WGS sequence"/>
</dbReference>
<dbReference type="AlphaFoldDB" id="A0A9W6WMH4"/>
<proteinExistence type="predicted"/>
<name>A0A9W6WMH4_9STRA</name>
<sequence>MSVGEGVGSACEVSEFELSVVSEDSESDPDDSVMPVGAGVGSVWLVSEPELSVVSDGDGVGSEADSSVESEVGAGVGSVVGAAVGLSVPHANNTVTFVTSTNQLSS</sequence>
<keyword evidence="2" id="KW-1185">Reference proteome</keyword>
<accession>A0A9W6WMH4</accession>
<gene>
    <name evidence="1" type="ORF">Plil01_000735000</name>
</gene>
<evidence type="ECO:0000313" key="1">
    <source>
        <dbReference type="EMBL" id="GMF19288.1"/>
    </source>
</evidence>